<reference evidence="1 2" key="1">
    <citation type="submission" date="2014-07" db="EMBL/GenBank/DDBJ databases">
        <title>Methanogenic archaea and the global carbon cycle.</title>
        <authorList>
            <person name="Henriksen J.R."/>
            <person name="Luke J."/>
            <person name="Reinhart S."/>
            <person name="Benedict M.N."/>
            <person name="Youngblut N.D."/>
            <person name="Metcalf M.E."/>
            <person name="Whitaker R.J."/>
            <person name="Metcalf W.W."/>
        </authorList>
    </citation>
    <scope>NUCLEOTIDE SEQUENCE [LARGE SCALE GENOMIC DNA]</scope>
    <source>
        <strain evidence="1 2">HB-1</strain>
    </source>
</reference>
<proteinExistence type="predicted"/>
<dbReference type="KEGG" id="mhor:MSHOH_2616"/>
<evidence type="ECO:0000313" key="1">
    <source>
        <dbReference type="EMBL" id="AKB79099.1"/>
    </source>
</evidence>
<evidence type="ECO:0000313" key="2">
    <source>
        <dbReference type="Proteomes" id="UP000033101"/>
    </source>
</evidence>
<accession>A0A0E3SBB4</accession>
<dbReference type="Proteomes" id="UP000033101">
    <property type="component" value="Chromosome"/>
</dbReference>
<keyword evidence="2" id="KW-1185">Reference proteome</keyword>
<dbReference type="GeneID" id="24831912"/>
<dbReference type="EMBL" id="CP009516">
    <property type="protein sequence ID" value="AKB79099.1"/>
    <property type="molecule type" value="Genomic_DNA"/>
</dbReference>
<dbReference type="AlphaFoldDB" id="A0A0E3SBB4"/>
<dbReference type="OrthoDB" id="137781at2157"/>
<dbReference type="RefSeq" id="WP_048140501.1">
    <property type="nucleotide sequence ID" value="NZ_CP009516.1"/>
</dbReference>
<dbReference type="STRING" id="1434110.MSHOH_2616"/>
<gene>
    <name evidence="1" type="ORF">MSHOH_2616</name>
</gene>
<dbReference type="HOGENOM" id="CLU_884569_0_0_2"/>
<protein>
    <submittedName>
        <fullName evidence="1">Uncharacterized protein</fullName>
    </submittedName>
</protein>
<dbReference type="PATRIC" id="fig|1434110.4.peg.3366"/>
<organism evidence="1 2">
    <name type="scientific">Methanosarcina horonobensis HB-1 = JCM 15518</name>
    <dbReference type="NCBI Taxonomy" id="1434110"/>
    <lineage>
        <taxon>Archaea</taxon>
        <taxon>Methanobacteriati</taxon>
        <taxon>Methanobacteriota</taxon>
        <taxon>Stenosarchaea group</taxon>
        <taxon>Methanomicrobia</taxon>
        <taxon>Methanosarcinales</taxon>
        <taxon>Methanosarcinaceae</taxon>
        <taxon>Methanosarcina</taxon>
    </lineage>
</organism>
<name>A0A0E3SBB4_9EURY</name>
<sequence>MTFKRGCLFLFFIFIFFTGTAAAVEEITQEHIKSFSLEAPEGLSLSGVELYNLDPNSNTSIVLNNYGEIYTLQINSTKNWGFWWNFDVSLTTPNGSIEHKTLKSGTLTALNYDVHIQYYWQALNSSVETSYFDIDLYTGILPLEATLQDYNPTKTTPLQFSQVSATSTSYYDLICYAVTPEEFEKQLNNDPLAPLTELTGDFFSWSWSMILSFVEKIPGVGPYLASVLEIAAITIDSIIFYFDLLFIEYPETTFLTIESFILGSAFCRRGNFWTKINRVCNAHVKIIELFINLVEAGVNMMSKIISAVADAINALKPI</sequence>